<protein>
    <submittedName>
        <fullName evidence="1">Uncharacterized protein</fullName>
    </submittedName>
</protein>
<keyword evidence="2" id="KW-1185">Reference proteome</keyword>
<dbReference type="Proteomes" id="UP001164746">
    <property type="component" value="Chromosome 4"/>
</dbReference>
<dbReference type="EMBL" id="CP111015">
    <property type="protein sequence ID" value="WAR04065.1"/>
    <property type="molecule type" value="Genomic_DNA"/>
</dbReference>
<accession>A0ABY7E2J9</accession>
<organism evidence="1 2">
    <name type="scientific">Mya arenaria</name>
    <name type="common">Soft-shell clam</name>
    <dbReference type="NCBI Taxonomy" id="6604"/>
    <lineage>
        <taxon>Eukaryota</taxon>
        <taxon>Metazoa</taxon>
        <taxon>Spiralia</taxon>
        <taxon>Lophotrochozoa</taxon>
        <taxon>Mollusca</taxon>
        <taxon>Bivalvia</taxon>
        <taxon>Autobranchia</taxon>
        <taxon>Heteroconchia</taxon>
        <taxon>Euheterodonta</taxon>
        <taxon>Imparidentia</taxon>
        <taxon>Neoheterodontei</taxon>
        <taxon>Myida</taxon>
        <taxon>Myoidea</taxon>
        <taxon>Myidae</taxon>
        <taxon>Mya</taxon>
    </lineage>
</organism>
<reference evidence="1" key="1">
    <citation type="submission" date="2022-11" db="EMBL/GenBank/DDBJ databases">
        <title>Centuries of genome instability and evolution in soft-shell clam transmissible cancer (bioRxiv).</title>
        <authorList>
            <person name="Hart S.F.M."/>
            <person name="Yonemitsu M.A."/>
            <person name="Giersch R.M."/>
            <person name="Beal B.F."/>
            <person name="Arriagada G."/>
            <person name="Davis B.W."/>
            <person name="Ostrander E.A."/>
            <person name="Goff S.P."/>
            <person name="Metzger M.J."/>
        </authorList>
    </citation>
    <scope>NUCLEOTIDE SEQUENCE</scope>
    <source>
        <strain evidence="1">MELC-2E11</strain>
        <tissue evidence="1">Siphon/mantle</tissue>
    </source>
</reference>
<gene>
    <name evidence="1" type="ORF">MAR_010623</name>
</gene>
<sequence>MPAVEAHYHQKCSINFRTGRSFPIQYRPIQTQTYKRGIPSSRNADTAFQHVMEYLEERVNDKVTISDPVHQMQELYGEEAYSTPITESGKIAVIKTAAKLNMKNRHFSKEIYSSSDEIMTIENNKNMYHQI</sequence>
<name>A0ABY7E2J9_MYAAR</name>
<evidence type="ECO:0000313" key="1">
    <source>
        <dbReference type="EMBL" id="WAR04065.1"/>
    </source>
</evidence>
<proteinExistence type="predicted"/>
<evidence type="ECO:0000313" key="2">
    <source>
        <dbReference type="Proteomes" id="UP001164746"/>
    </source>
</evidence>